<dbReference type="Gene3D" id="1.10.150.170">
    <property type="entry name" value="Putative methyltransferase TM0872, insert domain"/>
    <property type="match status" value="1"/>
</dbReference>
<feature type="binding site" evidence="6">
    <location>
        <begin position="37"/>
        <end position="39"/>
    </location>
    <ligand>
        <name>S-adenosyl-L-methionine</name>
        <dbReference type="ChEBI" id="CHEBI:59789"/>
    </ligand>
</feature>
<dbReference type="HAMAP" id="MF_01007">
    <property type="entry name" value="16SrRNA_methyltr_H"/>
    <property type="match status" value="1"/>
</dbReference>
<evidence type="ECO:0000256" key="2">
    <source>
        <dbReference type="ARBA" id="ARBA00022552"/>
    </source>
</evidence>
<keyword evidence="2 6" id="KW-0698">rRNA processing</keyword>
<comment type="similarity">
    <text evidence="1 6">Belongs to the methyltransferase superfamily. RsmH family.</text>
</comment>
<feature type="binding site" evidence="6">
    <location>
        <position position="83"/>
    </location>
    <ligand>
        <name>S-adenosyl-L-methionine</name>
        <dbReference type="ChEBI" id="CHEBI:59789"/>
    </ligand>
</feature>
<evidence type="ECO:0000256" key="6">
    <source>
        <dbReference type="HAMAP-Rule" id="MF_01007"/>
    </source>
</evidence>
<feature type="binding site" evidence="6">
    <location>
        <position position="105"/>
    </location>
    <ligand>
        <name>S-adenosyl-L-methionine</name>
        <dbReference type="ChEBI" id="CHEBI:59789"/>
    </ligand>
</feature>
<dbReference type="EMBL" id="JBAKFF010000001">
    <property type="protein sequence ID" value="MEX0429955.1"/>
    <property type="molecule type" value="Genomic_DNA"/>
</dbReference>
<dbReference type="SUPFAM" id="SSF81799">
    <property type="entry name" value="Putative methyltransferase TM0872, insert domain"/>
    <property type="match status" value="1"/>
</dbReference>
<dbReference type="InterPro" id="IPR023397">
    <property type="entry name" value="SAM-dep_MeTrfase_MraW_recog"/>
</dbReference>
<keyword evidence="9" id="KW-1185">Reference proteome</keyword>
<evidence type="ECO:0000313" key="8">
    <source>
        <dbReference type="EMBL" id="MEX0429955.1"/>
    </source>
</evidence>
<evidence type="ECO:0000256" key="7">
    <source>
        <dbReference type="SAM" id="MobiDB-lite"/>
    </source>
</evidence>
<keyword evidence="4 6" id="KW-0808">Transferase</keyword>
<evidence type="ECO:0000256" key="1">
    <source>
        <dbReference type="ARBA" id="ARBA00010396"/>
    </source>
</evidence>
<evidence type="ECO:0000256" key="3">
    <source>
        <dbReference type="ARBA" id="ARBA00022603"/>
    </source>
</evidence>
<dbReference type="GO" id="GO:0008168">
    <property type="term" value="F:methyltransferase activity"/>
    <property type="evidence" value="ECO:0007669"/>
    <property type="project" value="UniProtKB-KW"/>
</dbReference>
<dbReference type="EC" id="2.1.1.199" evidence="6"/>
<comment type="subcellular location">
    <subcellularLocation>
        <location evidence="6">Cytoplasm</location>
    </subcellularLocation>
</comment>
<reference evidence="8 9" key="1">
    <citation type="submission" date="2024-02" db="EMBL/GenBank/DDBJ databases">
        <title>New especies of Spiribacter isolated from saline water.</title>
        <authorList>
            <person name="Leon M.J."/>
            <person name="De La Haba R."/>
            <person name="Sanchez-Porro C."/>
            <person name="Ventosa A."/>
        </authorList>
    </citation>
    <scope>NUCLEOTIDE SEQUENCE [LARGE SCALE GENOMIC DNA]</scope>
    <source>
        <strain evidence="9">ag22IC4-189</strain>
    </source>
</reference>
<keyword evidence="6" id="KW-0963">Cytoplasm</keyword>
<dbReference type="GO" id="GO:0032259">
    <property type="term" value="P:methylation"/>
    <property type="evidence" value="ECO:0007669"/>
    <property type="project" value="UniProtKB-KW"/>
</dbReference>
<dbReference type="PANTHER" id="PTHR11265">
    <property type="entry name" value="S-ADENOSYL-METHYLTRANSFERASE MRAW"/>
    <property type="match status" value="1"/>
</dbReference>
<dbReference type="NCBIfam" id="TIGR00006">
    <property type="entry name" value="16S rRNA (cytosine(1402)-N(4))-methyltransferase RsmH"/>
    <property type="match status" value="1"/>
</dbReference>
<comment type="function">
    <text evidence="6">Specifically methylates the N4 position of cytidine in position 1402 (C1402) of 16S rRNA.</text>
</comment>
<comment type="catalytic activity">
    <reaction evidence="6">
        <text>cytidine(1402) in 16S rRNA + S-adenosyl-L-methionine = N(4)-methylcytidine(1402) in 16S rRNA + S-adenosyl-L-homocysteine + H(+)</text>
        <dbReference type="Rhea" id="RHEA:42928"/>
        <dbReference type="Rhea" id="RHEA-COMP:10286"/>
        <dbReference type="Rhea" id="RHEA-COMP:10287"/>
        <dbReference type="ChEBI" id="CHEBI:15378"/>
        <dbReference type="ChEBI" id="CHEBI:57856"/>
        <dbReference type="ChEBI" id="CHEBI:59789"/>
        <dbReference type="ChEBI" id="CHEBI:74506"/>
        <dbReference type="ChEBI" id="CHEBI:82748"/>
        <dbReference type="EC" id="2.1.1.199"/>
    </reaction>
</comment>
<accession>A0ABV3T6W2</accession>
<evidence type="ECO:0000256" key="4">
    <source>
        <dbReference type="ARBA" id="ARBA00022679"/>
    </source>
</evidence>
<name>A0ABV3T6W2_9GAMM</name>
<keyword evidence="3 6" id="KW-0489">Methyltransferase</keyword>
<dbReference type="InterPro" id="IPR002903">
    <property type="entry name" value="RsmH"/>
</dbReference>
<organism evidence="8 9">
    <name type="scientific">Spiribacter insolitus</name>
    <dbReference type="NCBI Taxonomy" id="3122417"/>
    <lineage>
        <taxon>Bacteria</taxon>
        <taxon>Pseudomonadati</taxon>
        <taxon>Pseudomonadota</taxon>
        <taxon>Gammaproteobacteria</taxon>
        <taxon>Chromatiales</taxon>
        <taxon>Ectothiorhodospiraceae</taxon>
        <taxon>Spiribacter</taxon>
    </lineage>
</organism>
<dbReference type="Pfam" id="PF01795">
    <property type="entry name" value="Methyltransf_5"/>
    <property type="match status" value="1"/>
</dbReference>
<dbReference type="Proteomes" id="UP001556637">
    <property type="component" value="Unassembled WGS sequence"/>
</dbReference>
<feature type="binding site" evidence="6">
    <location>
        <position position="112"/>
    </location>
    <ligand>
        <name>S-adenosyl-L-methionine</name>
        <dbReference type="ChEBI" id="CHEBI:59789"/>
    </ligand>
</feature>
<dbReference type="SUPFAM" id="SSF53335">
    <property type="entry name" value="S-adenosyl-L-methionine-dependent methyltransferases"/>
    <property type="match status" value="1"/>
</dbReference>
<sequence>MGLRDSTGHQAVMRDQAVAALVPHAGGVYVDGTYGRGGHAMALISELDSSACIWLVDRDPSAIALARERHGDDPRCHILQANFATLGEHLRRAGLAGRVAGILLDLGVSSPQLDEAGRGFSFLREGPLDMRMDNAVGETAAEWLQRVDFATLFRVLKEYGEERYARRIAAAICAARDAGDLPATTTGLAELIADAVPRSEPGRHPATRSFQAIRIHLNDELGSLERLLDDVCELLGPHGRLVVISFHSLEDRRVKRFINRRSQVGDLPPGAGVVPPEKRPTLRRVGRARQASSEEVNANPRARSATMRVAERLP</sequence>
<dbReference type="PANTHER" id="PTHR11265:SF0">
    <property type="entry name" value="12S RRNA N4-METHYLCYTIDINE METHYLTRANSFERASE"/>
    <property type="match status" value="1"/>
</dbReference>
<comment type="caution">
    <text evidence="8">The sequence shown here is derived from an EMBL/GenBank/DDBJ whole genome shotgun (WGS) entry which is preliminary data.</text>
</comment>
<dbReference type="InterPro" id="IPR029063">
    <property type="entry name" value="SAM-dependent_MTases_sf"/>
</dbReference>
<evidence type="ECO:0000256" key="5">
    <source>
        <dbReference type="ARBA" id="ARBA00022691"/>
    </source>
</evidence>
<gene>
    <name evidence="6 8" type="primary">rsmH</name>
    <name evidence="8" type="ORF">V6X30_00885</name>
</gene>
<evidence type="ECO:0000313" key="9">
    <source>
        <dbReference type="Proteomes" id="UP001556637"/>
    </source>
</evidence>
<proteinExistence type="inferred from homology"/>
<dbReference type="Gene3D" id="3.40.50.150">
    <property type="entry name" value="Vaccinia Virus protein VP39"/>
    <property type="match status" value="1"/>
</dbReference>
<feature type="region of interest" description="Disordered" evidence="7">
    <location>
        <begin position="265"/>
        <end position="314"/>
    </location>
</feature>
<feature type="binding site" evidence="6">
    <location>
        <position position="57"/>
    </location>
    <ligand>
        <name>S-adenosyl-L-methionine</name>
        <dbReference type="ChEBI" id="CHEBI:59789"/>
    </ligand>
</feature>
<protein>
    <recommendedName>
        <fullName evidence="6">Ribosomal RNA small subunit methyltransferase H</fullName>
        <ecNumber evidence="6">2.1.1.199</ecNumber>
    </recommendedName>
    <alternativeName>
        <fullName evidence="6">16S rRNA m(4)C1402 methyltransferase</fullName>
    </alternativeName>
    <alternativeName>
        <fullName evidence="6">rRNA (cytosine-N(4)-)-methyltransferase RsmH</fullName>
    </alternativeName>
</protein>
<keyword evidence="5 6" id="KW-0949">S-adenosyl-L-methionine</keyword>
<dbReference type="PIRSF" id="PIRSF004486">
    <property type="entry name" value="MraW"/>
    <property type="match status" value="1"/>
</dbReference>